<keyword evidence="2" id="KW-0812">Transmembrane</keyword>
<sequence>MYSCQEEEEWEEEEEEEEEEVLSCNLQLLTSQRDIWLLVVVVVLPGLMDAVLATSLAVPMLLLGPLGWLITALNMIGGLVLVPALHFAFRAGQYLMGELDLSGEGRRDYLKEAGSLQTAFVYALNSPLKGFLLTAGLAGNVREGRAEATEGSAGGGAPAAANLETEAGGIDVETLLAHADARQKGWRAAVRADKRRRAGEAPRECVLWEDVLETLEGRATVTNAESCSNTEESLESARCMKLVDDRVDAEAFQRHEKELTDTASMTAALDFVAERLHCTHAALTRHLLAVRGFVYQRYTGERQRAATAAAEVAKRREDEKRWRGTAKTNRVNKRTELKRKAEEGDDEEATPELVALEGVLPVRGKAKVEAAVSWAEENTKALKSDGRLVLCGYSSGGHVAALYGLENCAAAKNGPGRFEAVVLVSGIYDLRTNWADARRFLAPVMNLIYKDILGADTEAKRAAASPAAVVQSSQQKALDGDCTWWILNARKELLGLPLLEDILFASGGLSDGLKAKGAPVRRAECGHNHWLLVFGFPAFASAFSETLKGKEAEDEAEKVAK</sequence>
<keyword evidence="2" id="KW-1133">Transmembrane helix</keyword>
<dbReference type="EMBL" id="LSRX01000343">
    <property type="protein sequence ID" value="OLP99988.1"/>
    <property type="molecule type" value="Genomic_DNA"/>
</dbReference>
<dbReference type="InterPro" id="IPR049492">
    <property type="entry name" value="BD-FAE-like_dom"/>
</dbReference>
<dbReference type="SUPFAM" id="SSF53474">
    <property type="entry name" value="alpha/beta-Hydrolases"/>
    <property type="match status" value="1"/>
</dbReference>
<protein>
    <recommendedName>
        <fullName evidence="3">BD-FAE-like domain-containing protein</fullName>
    </recommendedName>
</protein>
<evidence type="ECO:0000259" key="3">
    <source>
        <dbReference type="Pfam" id="PF20434"/>
    </source>
</evidence>
<dbReference type="OrthoDB" id="448086at2759"/>
<keyword evidence="5" id="KW-1185">Reference proteome</keyword>
<feature type="domain" description="BD-FAE-like" evidence="3">
    <location>
        <begin position="368"/>
        <end position="474"/>
    </location>
</feature>
<gene>
    <name evidence="4" type="ORF">AK812_SmicGene17406</name>
</gene>
<feature type="transmembrane region" description="Helical" evidence="2">
    <location>
        <begin position="68"/>
        <end position="89"/>
    </location>
</feature>
<keyword evidence="2" id="KW-0472">Membrane</keyword>
<feature type="compositionally biased region" description="Basic and acidic residues" evidence="1">
    <location>
        <begin position="333"/>
        <end position="342"/>
    </location>
</feature>
<comment type="caution">
    <text evidence="4">The sequence shown here is derived from an EMBL/GenBank/DDBJ whole genome shotgun (WGS) entry which is preliminary data.</text>
</comment>
<organism evidence="4 5">
    <name type="scientific">Symbiodinium microadriaticum</name>
    <name type="common">Dinoflagellate</name>
    <name type="synonym">Zooxanthella microadriatica</name>
    <dbReference type="NCBI Taxonomy" id="2951"/>
    <lineage>
        <taxon>Eukaryota</taxon>
        <taxon>Sar</taxon>
        <taxon>Alveolata</taxon>
        <taxon>Dinophyceae</taxon>
        <taxon>Suessiales</taxon>
        <taxon>Symbiodiniaceae</taxon>
        <taxon>Symbiodinium</taxon>
    </lineage>
</organism>
<feature type="transmembrane region" description="Helical" evidence="2">
    <location>
        <begin position="35"/>
        <end position="62"/>
    </location>
</feature>
<accession>A0A1Q9DXY7</accession>
<feature type="region of interest" description="Disordered" evidence="1">
    <location>
        <begin position="316"/>
        <end position="348"/>
    </location>
</feature>
<name>A0A1Q9DXY7_SYMMI</name>
<dbReference type="Proteomes" id="UP000186817">
    <property type="component" value="Unassembled WGS sequence"/>
</dbReference>
<dbReference type="AlphaFoldDB" id="A0A1Q9DXY7"/>
<dbReference type="InterPro" id="IPR029058">
    <property type="entry name" value="AB_hydrolase_fold"/>
</dbReference>
<dbReference type="Pfam" id="PF20434">
    <property type="entry name" value="BD-FAE"/>
    <property type="match status" value="1"/>
</dbReference>
<evidence type="ECO:0000256" key="2">
    <source>
        <dbReference type="SAM" id="Phobius"/>
    </source>
</evidence>
<dbReference type="Gene3D" id="3.40.50.1820">
    <property type="entry name" value="alpha/beta hydrolase"/>
    <property type="match status" value="1"/>
</dbReference>
<evidence type="ECO:0000313" key="5">
    <source>
        <dbReference type="Proteomes" id="UP000186817"/>
    </source>
</evidence>
<reference evidence="4 5" key="1">
    <citation type="submission" date="2016-02" db="EMBL/GenBank/DDBJ databases">
        <title>Genome analysis of coral dinoflagellate symbionts highlights evolutionary adaptations to a symbiotic lifestyle.</title>
        <authorList>
            <person name="Aranda M."/>
            <person name="Li Y."/>
            <person name="Liew Y.J."/>
            <person name="Baumgarten S."/>
            <person name="Simakov O."/>
            <person name="Wilson M."/>
            <person name="Piel J."/>
            <person name="Ashoor H."/>
            <person name="Bougouffa S."/>
            <person name="Bajic V.B."/>
            <person name="Ryu T."/>
            <person name="Ravasi T."/>
            <person name="Bayer T."/>
            <person name="Micklem G."/>
            <person name="Kim H."/>
            <person name="Bhak J."/>
            <person name="Lajeunesse T.C."/>
            <person name="Voolstra C.R."/>
        </authorList>
    </citation>
    <scope>NUCLEOTIDE SEQUENCE [LARGE SCALE GENOMIC DNA]</scope>
    <source>
        <strain evidence="4 5">CCMP2467</strain>
    </source>
</reference>
<evidence type="ECO:0000256" key="1">
    <source>
        <dbReference type="SAM" id="MobiDB-lite"/>
    </source>
</evidence>
<evidence type="ECO:0000313" key="4">
    <source>
        <dbReference type="EMBL" id="OLP99988.1"/>
    </source>
</evidence>
<proteinExistence type="predicted"/>